<dbReference type="GO" id="GO:0032259">
    <property type="term" value="P:methylation"/>
    <property type="evidence" value="ECO:0007669"/>
    <property type="project" value="UniProtKB-KW"/>
</dbReference>
<dbReference type="SUPFAM" id="SSF53335">
    <property type="entry name" value="S-adenosyl-L-methionine-dependent methyltransferases"/>
    <property type="match status" value="1"/>
</dbReference>
<keyword evidence="5" id="KW-1185">Reference proteome</keyword>
<name>A0ABN3VCV5_9PSEU</name>
<dbReference type="EMBL" id="BAAAUX010000014">
    <property type="protein sequence ID" value="GAA2792899.1"/>
    <property type="molecule type" value="Genomic_DNA"/>
</dbReference>
<evidence type="ECO:0000259" key="3">
    <source>
        <dbReference type="Pfam" id="PF13649"/>
    </source>
</evidence>
<dbReference type="Gene3D" id="3.40.50.150">
    <property type="entry name" value="Vaccinia Virus protein VP39"/>
    <property type="match status" value="1"/>
</dbReference>
<dbReference type="InterPro" id="IPR029063">
    <property type="entry name" value="SAM-dependent_MTases_sf"/>
</dbReference>
<dbReference type="PANTHER" id="PTHR43861:SF1">
    <property type="entry name" value="TRANS-ACONITATE 2-METHYLTRANSFERASE"/>
    <property type="match status" value="1"/>
</dbReference>
<dbReference type="Pfam" id="PF13649">
    <property type="entry name" value="Methyltransf_25"/>
    <property type="match status" value="1"/>
</dbReference>
<dbReference type="RefSeq" id="WP_344680241.1">
    <property type="nucleotide sequence ID" value="NZ_BAAAUX010000014.1"/>
</dbReference>
<sequence>MVAFDAIGERYVKEREELSEQLRAGQWVIDRLPAGARVLDLGCGTGFPTAEQFAAAGVEVVGVDESPRMLELTARRVPSARVERGDMRSLDPGLGDFDAVTAFFSLLMLTRAEVAEVLAAVRGRLRGPGLLAVAMVQGDFDAEPITFLGTEIRVSAWSPQEFGEVVEAAGFTVEELRDVRVECETDRPYQVEPQVFVYARAGR</sequence>
<dbReference type="Proteomes" id="UP001500979">
    <property type="component" value="Unassembled WGS sequence"/>
</dbReference>
<keyword evidence="1 4" id="KW-0489">Methyltransferase</keyword>
<evidence type="ECO:0000256" key="1">
    <source>
        <dbReference type="ARBA" id="ARBA00022603"/>
    </source>
</evidence>
<feature type="domain" description="Methyltransferase" evidence="3">
    <location>
        <begin position="38"/>
        <end position="126"/>
    </location>
</feature>
<evidence type="ECO:0000256" key="2">
    <source>
        <dbReference type="ARBA" id="ARBA00022679"/>
    </source>
</evidence>
<dbReference type="GO" id="GO:0008168">
    <property type="term" value="F:methyltransferase activity"/>
    <property type="evidence" value="ECO:0007669"/>
    <property type="project" value="UniProtKB-KW"/>
</dbReference>
<dbReference type="CDD" id="cd02440">
    <property type="entry name" value="AdoMet_MTases"/>
    <property type="match status" value="1"/>
</dbReference>
<organism evidence="4 5">
    <name type="scientific">Saccharopolyspora taberi</name>
    <dbReference type="NCBI Taxonomy" id="60895"/>
    <lineage>
        <taxon>Bacteria</taxon>
        <taxon>Bacillati</taxon>
        <taxon>Actinomycetota</taxon>
        <taxon>Actinomycetes</taxon>
        <taxon>Pseudonocardiales</taxon>
        <taxon>Pseudonocardiaceae</taxon>
        <taxon>Saccharopolyspora</taxon>
    </lineage>
</organism>
<dbReference type="InterPro" id="IPR041698">
    <property type="entry name" value="Methyltransf_25"/>
</dbReference>
<accession>A0ABN3VCV5</accession>
<evidence type="ECO:0000313" key="5">
    <source>
        <dbReference type="Proteomes" id="UP001500979"/>
    </source>
</evidence>
<evidence type="ECO:0000313" key="4">
    <source>
        <dbReference type="EMBL" id="GAA2792899.1"/>
    </source>
</evidence>
<reference evidence="4 5" key="1">
    <citation type="journal article" date="2019" name="Int. J. Syst. Evol. Microbiol.">
        <title>The Global Catalogue of Microorganisms (GCM) 10K type strain sequencing project: providing services to taxonomists for standard genome sequencing and annotation.</title>
        <authorList>
            <consortium name="The Broad Institute Genomics Platform"/>
            <consortium name="The Broad Institute Genome Sequencing Center for Infectious Disease"/>
            <person name="Wu L."/>
            <person name="Ma J."/>
        </authorList>
    </citation>
    <scope>NUCLEOTIDE SEQUENCE [LARGE SCALE GENOMIC DNA]</scope>
    <source>
        <strain evidence="4 5">JCM 9383</strain>
    </source>
</reference>
<protein>
    <submittedName>
        <fullName evidence="4">Class I SAM-dependent methyltransferase</fullName>
    </submittedName>
</protein>
<dbReference type="PANTHER" id="PTHR43861">
    <property type="entry name" value="TRANS-ACONITATE 2-METHYLTRANSFERASE-RELATED"/>
    <property type="match status" value="1"/>
</dbReference>
<comment type="caution">
    <text evidence="4">The sequence shown here is derived from an EMBL/GenBank/DDBJ whole genome shotgun (WGS) entry which is preliminary data.</text>
</comment>
<proteinExistence type="predicted"/>
<gene>
    <name evidence="4" type="ORF">GCM10010470_29670</name>
</gene>
<keyword evidence="2" id="KW-0808">Transferase</keyword>